<evidence type="ECO:0000313" key="2">
    <source>
        <dbReference type="Proteomes" id="UP000007360"/>
    </source>
</evidence>
<protein>
    <submittedName>
        <fullName evidence="1">Uncharacterized protein</fullName>
    </submittedName>
</protein>
<dbReference type="Proteomes" id="UP000007360">
    <property type="component" value="Unassembled WGS sequence"/>
</dbReference>
<accession>K2QFQ7</accession>
<name>K2QFQ7_METFP</name>
<evidence type="ECO:0000313" key="1">
    <source>
        <dbReference type="EMBL" id="EKF86891.1"/>
    </source>
</evidence>
<proteinExistence type="predicted"/>
<sequence length="80" mass="9242">MDLNCNPPLFGNYGILNCPPGMEYNYPFNPYIYFTDAKGRIFVTFSILDMNDVIIWAIKIMERISSDLIHIVKPGEVFSF</sequence>
<comment type="caution">
    <text evidence="1">The sequence shown here is derived from an EMBL/GenBank/DDBJ whole genome shotgun (WGS) entry which is preliminary data.</text>
</comment>
<dbReference type="AlphaFoldDB" id="K2QFQ7"/>
<reference evidence="1 2" key="1">
    <citation type="journal article" date="2012" name="J. Bacteriol.">
        <title>Draft genome sequence of Methanobacterium formicicum DSM 3637, an archaebacterium isolated from the methane producer amoeba Pelomyxa palustris.</title>
        <authorList>
            <person name="Gutierrez G."/>
        </authorList>
    </citation>
    <scope>NUCLEOTIDE SEQUENCE [LARGE SCALE GENOMIC DNA]</scope>
    <source>
        <strain evidence="2">DSM 3637 / PP1</strain>
    </source>
</reference>
<dbReference type="EMBL" id="AMPO01000001">
    <property type="protein sequence ID" value="EKF86891.1"/>
    <property type="molecule type" value="Genomic_DNA"/>
</dbReference>
<keyword evidence="2" id="KW-1185">Reference proteome</keyword>
<gene>
    <name evidence="1" type="ORF">A994_01355</name>
</gene>
<organism evidence="1 2">
    <name type="scientific">Methanobacterium formicicum (strain DSM 3637 / PP1)</name>
    <dbReference type="NCBI Taxonomy" id="1204725"/>
    <lineage>
        <taxon>Archaea</taxon>
        <taxon>Methanobacteriati</taxon>
        <taxon>Methanobacteriota</taxon>
        <taxon>Methanomada group</taxon>
        <taxon>Methanobacteria</taxon>
        <taxon>Methanobacteriales</taxon>
        <taxon>Methanobacteriaceae</taxon>
        <taxon>Methanobacterium</taxon>
    </lineage>
</organism>